<sequence length="503" mass="54011">MPSSSYDDPIIHIDEQLCTGCRRCASVCPVGAILGDAGSPQTIDADRCVICGQCVQVCTAFAADYTEDYAAESSGDPAGSGLAGGFEKRERLAEKRTLRGMPASVREPLFAAYSTGHALEVRQMLGRPGLHKVVQCAPAIRVSLAEEFGFPLGTLTPGKMAAALRRLGFDKIYDTNFGADLTVMEEGTELIRRVLDGERLPMFTSCCPAWVKHAETAAPELLDHLSSCKSPMQMAGALIKTYGAELAGVNPADIYSVAVMPCTCKKFECARPELQASGYRDVDAVITTRELAYLIKDQGIDFAGLPDEPFDTPLGEYSGAGTIFGVTGGVMEAAIRTGYELLTQQEIPRLQLDFVRGEEGIRTADVQVGELELKVAVVAGLQHVGPVLQAVADGTCPYHFIEVMACPAGCISGGGQPKLLTQQMRELAHRARKSAVYRHDAGLSVRKAHENPAIKKVYEDVLGEPLGSVSHHLLHTHFQSRRKSEEVSLKVNASAASSCSKYS</sequence>
<gene>
    <name evidence="5" type="ORF">EHV15_18375</name>
</gene>
<dbReference type="InterPro" id="IPR009016">
    <property type="entry name" value="Fe_hydrogenase"/>
</dbReference>
<dbReference type="Pfam" id="PF02906">
    <property type="entry name" value="Fe_hyd_lg_C"/>
    <property type="match status" value="1"/>
</dbReference>
<dbReference type="GO" id="GO:0051536">
    <property type="term" value="F:iron-sulfur cluster binding"/>
    <property type="evidence" value="ECO:0007669"/>
    <property type="project" value="UniProtKB-KW"/>
</dbReference>
<dbReference type="Gene3D" id="4.10.260.20">
    <property type="entry name" value="Iron hydrogenase, small subunit"/>
    <property type="match status" value="1"/>
</dbReference>
<feature type="domain" description="4Fe-4S ferredoxin-type" evidence="4">
    <location>
        <begin position="39"/>
        <end position="68"/>
    </location>
</feature>
<dbReference type="InterPro" id="IPR013352">
    <property type="entry name" value="Fe_hydrogenase_subset"/>
</dbReference>
<evidence type="ECO:0000313" key="6">
    <source>
        <dbReference type="Proteomes" id="UP000267017"/>
    </source>
</evidence>
<protein>
    <submittedName>
        <fullName evidence="5">4Fe-4S dicluster domain-containing protein</fullName>
    </submittedName>
</protein>
<keyword evidence="3" id="KW-0411">Iron-sulfur</keyword>
<accession>A0A3P3U2U9</accession>
<dbReference type="AlphaFoldDB" id="A0A3P3U2U9"/>
<evidence type="ECO:0000256" key="2">
    <source>
        <dbReference type="ARBA" id="ARBA00023004"/>
    </source>
</evidence>
<evidence type="ECO:0000256" key="1">
    <source>
        <dbReference type="ARBA" id="ARBA00022723"/>
    </source>
</evidence>
<keyword evidence="1" id="KW-0479">Metal-binding</keyword>
<comment type="caution">
    <text evidence="5">The sequence shown here is derived from an EMBL/GenBank/DDBJ whole genome shotgun (WGS) entry which is preliminary data.</text>
</comment>
<dbReference type="PROSITE" id="PS51379">
    <property type="entry name" value="4FE4S_FER_2"/>
    <property type="match status" value="2"/>
</dbReference>
<dbReference type="Proteomes" id="UP000267017">
    <property type="component" value="Unassembled WGS sequence"/>
</dbReference>
<dbReference type="RefSeq" id="WP_128632470.1">
    <property type="nucleotide sequence ID" value="NZ_RRCN01000001.1"/>
</dbReference>
<keyword evidence="6" id="KW-1185">Reference proteome</keyword>
<dbReference type="Gene3D" id="3.40.50.1780">
    <property type="match status" value="1"/>
</dbReference>
<evidence type="ECO:0000256" key="3">
    <source>
        <dbReference type="ARBA" id="ARBA00023014"/>
    </source>
</evidence>
<dbReference type="Gene3D" id="3.30.70.20">
    <property type="match status" value="1"/>
</dbReference>
<feature type="domain" description="4Fe-4S ferredoxin-type" evidence="4">
    <location>
        <begin position="9"/>
        <end position="38"/>
    </location>
</feature>
<keyword evidence="2" id="KW-0408">Iron</keyword>
<dbReference type="Pfam" id="PF02256">
    <property type="entry name" value="Fe_hyd_SSU"/>
    <property type="match status" value="1"/>
</dbReference>
<dbReference type="SUPFAM" id="SSF54862">
    <property type="entry name" value="4Fe-4S ferredoxins"/>
    <property type="match status" value="1"/>
</dbReference>
<dbReference type="InterPro" id="IPR036991">
    <property type="entry name" value="Fe_hydrogenase_ssu_sf"/>
</dbReference>
<dbReference type="GO" id="GO:0008901">
    <property type="term" value="F:ferredoxin hydrogenase activity"/>
    <property type="evidence" value="ECO:0007669"/>
    <property type="project" value="InterPro"/>
</dbReference>
<dbReference type="GO" id="GO:0005506">
    <property type="term" value="F:iron ion binding"/>
    <property type="evidence" value="ECO:0007669"/>
    <property type="project" value="InterPro"/>
</dbReference>
<proteinExistence type="predicted"/>
<dbReference type="EMBL" id="RRCN01000001">
    <property type="protein sequence ID" value="RRJ64667.1"/>
    <property type="molecule type" value="Genomic_DNA"/>
</dbReference>
<dbReference type="NCBIfam" id="TIGR02512">
    <property type="entry name" value="FeFe_hydrog_A"/>
    <property type="match status" value="1"/>
</dbReference>
<dbReference type="Pfam" id="PF13237">
    <property type="entry name" value="Fer4_10"/>
    <property type="match status" value="1"/>
</dbReference>
<evidence type="ECO:0000313" key="5">
    <source>
        <dbReference type="EMBL" id="RRJ64667.1"/>
    </source>
</evidence>
<dbReference type="InterPro" id="IPR003149">
    <property type="entry name" value="Fe_hydrogenase_ssu"/>
</dbReference>
<dbReference type="InterPro" id="IPR004108">
    <property type="entry name" value="Fe_hydrogenase_lsu_C"/>
</dbReference>
<dbReference type="Gene3D" id="3.40.950.10">
    <property type="entry name" value="Fe-only Hydrogenase (Larger Subunit), Chain L, domain 3"/>
    <property type="match status" value="1"/>
</dbReference>
<reference evidence="5 6" key="1">
    <citation type="submission" date="2018-11" db="EMBL/GenBank/DDBJ databases">
        <title>Genome sequencing of Paenibacillus sp. KCOM 3021 (= ChDC PVNT-B20).</title>
        <authorList>
            <person name="Kook J.-K."/>
            <person name="Park S.-N."/>
            <person name="Lim Y.K."/>
        </authorList>
    </citation>
    <scope>NUCLEOTIDE SEQUENCE [LARGE SCALE GENOMIC DNA]</scope>
    <source>
        <strain evidence="5 6">KCOM 3021</strain>
    </source>
</reference>
<evidence type="ECO:0000259" key="4">
    <source>
        <dbReference type="PROSITE" id="PS51379"/>
    </source>
</evidence>
<dbReference type="SMART" id="SM00902">
    <property type="entry name" value="Fe_hyd_SSU"/>
    <property type="match status" value="1"/>
</dbReference>
<dbReference type="PROSITE" id="PS00198">
    <property type="entry name" value="4FE4S_FER_1"/>
    <property type="match status" value="1"/>
</dbReference>
<name>A0A3P3U2U9_9BACL</name>
<dbReference type="PANTHER" id="PTHR11615">
    <property type="entry name" value="NITRATE, FORMATE, IRON DEHYDROGENASE"/>
    <property type="match status" value="1"/>
</dbReference>
<organism evidence="5 6">
    <name type="scientific">Paenibacillus oralis</name>
    <dbReference type="NCBI Taxonomy" id="2490856"/>
    <lineage>
        <taxon>Bacteria</taxon>
        <taxon>Bacillati</taxon>
        <taxon>Bacillota</taxon>
        <taxon>Bacilli</taxon>
        <taxon>Bacillales</taxon>
        <taxon>Paenibacillaceae</taxon>
        <taxon>Paenibacillus</taxon>
    </lineage>
</organism>
<dbReference type="InterPro" id="IPR017900">
    <property type="entry name" value="4Fe4S_Fe_S_CS"/>
</dbReference>
<dbReference type="InterPro" id="IPR017896">
    <property type="entry name" value="4Fe4S_Fe-S-bd"/>
</dbReference>
<dbReference type="OrthoDB" id="9805142at2"/>
<dbReference type="SUPFAM" id="SSF53920">
    <property type="entry name" value="Fe-only hydrogenase"/>
    <property type="match status" value="1"/>
</dbReference>
<dbReference type="InterPro" id="IPR050340">
    <property type="entry name" value="Cytosolic_Fe-S_CAF"/>
</dbReference>